<feature type="non-terminal residue" evidence="1">
    <location>
        <position position="1"/>
    </location>
</feature>
<name>A0ACA9SGA5_9GLOM</name>
<organism evidence="1 2">
    <name type="scientific">Racocetra persica</name>
    <dbReference type="NCBI Taxonomy" id="160502"/>
    <lineage>
        <taxon>Eukaryota</taxon>
        <taxon>Fungi</taxon>
        <taxon>Fungi incertae sedis</taxon>
        <taxon>Mucoromycota</taxon>
        <taxon>Glomeromycotina</taxon>
        <taxon>Glomeromycetes</taxon>
        <taxon>Diversisporales</taxon>
        <taxon>Gigasporaceae</taxon>
        <taxon>Racocetra</taxon>
    </lineage>
</organism>
<gene>
    <name evidence="1" type="ORF">RPERSI_LOCUS30203</name>
</gene>
<evidence type="ECO:0000313" key="2">
    <source>
        <dbReference type="Proteomes" id="UP000789920"/>
    </source>
</evidence>
<dbReference type="Proteomes" id="UP000789920">
    <property type="component" value="Unassembled WGS sequence"/>
</dbReference>
<feature type="non-terminal residue" evidence="1">
    <location>
        <position position="56"/>
    </location>
</feature>
<accession>A0ACA9SGA5</accession>
<keyword evidence="2" id="KW-1185">Reference proteome</keyword>
<proteinExistence type="predicted"/>
<sequence>QASLSSTTLPAVEYTVFHHLEAPREKIKPKNFSSCKNKEKFYASAALHIGGKSSAQ</sequence>
<protein>
    <submittedName>
        <fullName evidence="1">12490_t:CDS:1</fullName>
    </submittedName>
</protein>
<dbReference type="EMBL" id="CAJVQC010116869">
    <property type="protein sequence ID" value="CAG8837178.1"/>
    <property type="molecule type" value="Genomic_DNA"/>
</dbReference>
<comment type="caution">
    <text evidence="1">The sequence shown here is derived from an EMBL/GenBank/DDBJ whole genome shotgun (WGS) entry which is preliminary data.</text>
</comment>
<reference evidence="1" key="1">
    <citation type="submission" date="2021-06" db="EMBL/GenBank/DDBJ databases">
        <authorList>
            <person name="Kallberg Y."/>
            <person name="Tangrot J."/>
            <person name="Rosling A."/>
        </authorList>
    </citation>
    <scope>NUCLEOTIDE SEQUENCE</scope>
    <source>
        <strain evidence="1">MA461A</strain>
    </source>
</reference>
<evidence type="ECO:0000313" key="1">
    <source>
        <dbReference type="EMBL" id="CAG8837178.1"/>
    </source>
</evidence>